<dbReference type="HOGENOM" id="CLU_072119_0_0_1"/>
<keyword evidence="3" id="KW-1185">Reference proteome</keyword>
<dbReference type="EMBL" id="CDHN01000003">
    <property type="protein sequence ID" value="CEJ90889.1"/>
    <property type="molecule type" value="Genomic_DNA"/>
</dbReference>
<dbReference type="Proteomes" id="UP000039046">
    <property type="component" value="Unassembled WGS sequence"/>
</dbReference>
<protein>
    <recommendedName>
        <fullName evidence="1">Aminoglycoside phosphotransferase domain-containing protein</fullName>
    </recommendedName>
</protein>
<proteinExistence type="predicted"/>
<dbReference type="PANTHER" id="PTHR21310">
    <property type="entry name" value="AMINOGLYCOSIDE PHOSPHOTRANSFERASE-RELATED-RELATED"/>
    <property type="match status" value="1"/>
</dbReference>
<dbReference type="STRING" id="1531966.A0A0A1T7V6"/>
<organism evidence="2 3">
    <name type="scientific">[Torrubiella] hemipterigena</name>
    <dbReference type="NCBI Taxonomy" id="1531966"/>
    <lineage>
        <taxon>Eukaryota</taxon>
        <taxon>Fungi</taxon>
        <taxon>Dikarya</taxon>
        <taxon>Ascomycota</taxon>
        <taxon>Pezizomycotina</taxon>
        <taxon>Sordariomycetes</taxon>
        <taxon>Hypocreomycetidae</taxon>
        <taxon>Hypocreales</taxon>
        <taxon>Clavicipitaceae</taxon>
        <taxon>Clavicipitaceae incertae sedis</taxon>
        <taxon>'Torrubiella' clade</taxon>
    </lineage>
</organism>
<evidence type="ECO:0000313" key="3">
    <source>
        <dbReference type="Proteomes" id="UP000039046"/>
    </source>
</evidence>
<dbReference type="SUPFAM" id="SSF56112">
    <property type="entry name" value="Protein kinase-like (PK-like)"/>
    <property type="match status" value="1"/>
</dbReference>
<reference evidence="2 3" key="1">
    <citation type="journal article" date="2015" name="Genome Announc.">
        <title>Draft Genome Sequence and Gene Annotation of the Entomopathogenic Fungus Verticillium hemipterigenum.</title>
        <authorList>
            <person name="Horn F."/>
            <person name="Habel A."/>
            <person name="Scharf D.H."/>
            <person name="Dworschak J."/>
            <person name="Brakhage A.A."/>
            <person name="Guthke R."/>
            <person name="Hertweck C."/>
            <person name="Linde J."/>
        </authorList>
    </citation>
    <scope>NUCLEOTIDE SEQUENCE [LARGE SCALE GENOMIC DNA]</scope>
</reference>
<dbReference type="OrthoDB" id="2831558at2759"/>
<evidence type="ECO:0000259" key="1">
    <source>
        <dbReference type="Pfam" id="PF01636"/>
    </source>
</evidence>
<evidence type="ECO:0000313" key="2">
    <source>
        <dbReference type="EMBL" id="CEJ90889.1"/>
    </source>
</evidence>
<dbReference type="PANTHER" id="PTHR21310:SF15">
    <property type="entry name" value="AMINOGLYCOSIDE PHOSPHOTRANSFERASE DOMAIN-CONTAINING PROTEIN"/>
    <property type="match status" value="1"/>
</dbReference>
<accession>A0A0A1T7V6</accession>
<dbReference type="AlphaFoldDB" id="A0A0A1T7V6"/>
<gene>
    <name evidence="2" type="ORF">VHEMI06641</name>
</gene>
<dbReference type="Pfam" id="PF01636">
    <property type="entry name" value="APH"/>
    <property type="match status" value="1"/>
</dbReference>
<sequence length="392" mass="43297">MGTPALHLPPAISASAIQQLLSEIGLPEAAAIEPLNVTAAFHSIYLLQFTESESSSKLPSSSTTGSHSRTLVLRVSGNHIPRIKTLNEVAVLKWIKANCPTIPVPEVVSYSADDSNTLGREFTILECVPGTSVDKIYPDLTEGKKLKLVSQLTDIILELNKHQWNHVGGLTISSAGDIVPGPALEDTFWLVPDIQEHWGSTETVDTLNPTGTYPSHAAYVTTYLKLFIYSIDRHPSLSLLQQDFKPRLQALVALIPKITALDKTELVLAHKDLHFANIMAISDGTITGILDWEFAGVVPALRWDPVRAFLWNGQDSQVANDEKYRLQQIFEDELTKRGEKLWWKDTDPQVDSIWTVIRYVRAIVEVCPRGQKLEAAKGWRDAAAEALLALGV</sequence>
<feature type="domain" description="Aminoglycoside phosphotransferase" evidence="1">
    <location>
        <begin position="65"/>
        <end position="300"/>
    </location>
</feature>
<dbReference type="InterPro" id="IPR051678">
    <property type="entry name" value="AGP_Transferase"/>
</dbReference>
<name>A0A0A1T7V6_9HYPO</name>
<dbReference type="InterPro" id="IPR002575">
    <property type="entry name" value="Aminoglycoside_PTrfase"/>
</dbReference>
<dbReference type="InterPro" id="IPR011009">
    <property type="entry name" value="Kinase-like_dom_sf"/>
</dbReference>
<dbReference type="Gene3D" id="3.90.1200.10">
    <property type="match status" value="1"/>
</dbReference>